<evidence type="ECO:0000313" key="3">
    <source>
        <dbReference type="Proteomes" id="UP000187203"/>
    </source>
</evidence>
<dbReference type="AlphaFoldDB" id="A0A1R3HHT8"/>
<keyword evidence="2" id="KW-0378">Hydrolase</keyword>
<organism evidence="2 3">
    <name type="scientific">Corchorus olitorius</name>
    <dbReference type="NCBI Taxonomy" id="93759"/>
    <lineage>
        <taxon>Eukaryota</taxon>
        <taxon>Viridiplantae</taxon>
        <taxon>Streptophyta</taxon>
        <taxon>Embryophyta</taxon>
        <taxon>Tracheophyta</taxon>
        <taxon>Spermatophyta</taxon>
        <taxon>Magnoliopsida</taxon>
        <taxon>eudicotyledons</taxon>
        <taxon>Gunneridae</taxon>
        <taxon>Pentapetalae</taxon>
        <taxon>rosids</taxon>
        <taxon>malvids</taxon>
        <taxon>Malvales</taxon>
        <taxon>Malvaceae</taxon>
        <taxon>Grewioideae</taxon>
        <taxon>Apeibeae</taxon>
        <taxon>Corchorus</taxon>
    </lineage>
</organism>
<keyword evidence="1" id="KW-0175">Coiled coil</keyword>
<evidence type="ECO:0000256" key="1">
    <source>
        <dbReference type="SAM" id="Coils"/>
    </source>
</evidence>
<keyword evidence="3" id="KW-1185">Reference proteome</keyword>
<feature type="coiled-coil region" evidence="1">
    <location>
        <begin position="6"/>
        <end position="52"/>
    </location>
</feature>
<dbReference type="GO" id="GO:0004386">
    <property type="term" value="F:helicase activity"/>
    <property type="evidence" value="ECO:0007669"/>
    <property type="project" value="UniProtKB-KW"/>
</dbReference>
<keyword evidence="2" id="KW-0067">ATP-binding</keyword>
<accession>A0A1R3HHT8</accession>
<reference evidence="3" key="1">
    <citation type="submission" date="2013-09" db="EMBL/GenBank/DDBJ databases">
        <title>Corchorus olitorius genome sequencing.</title>
        <authorList>
            <person name="Alam M."/>
            <person name="Haque M.S."/>
            <person name="Islam M.S."/>
            <person name="Emdad E.M."/>
            <person name="Islam M.M."/>
            <person name="Ahmed B."/>
            <person name="Halim A."/>
            <person name="Hossen Q.M.M."/>
            <person name="Hossain M.Z."/>
            <person name="Ahmed R."/>
            <person name="Khan M.M."/>
            <person name="Islam R."/>
            <person name="Rashid M.M."/>
            <person name="Khan S.A."/>
            <person name="Rahman M.S."/>
            <person name="Alam M."/>
            <person name="Yahiya A.S."/>
            <person name="Khan M.S."/>
            <person name="Azam M.S."/>
            <person name="Haque T."/>
            <person name="Lashkar M.Z.H."/>
            <person name="Akhand A.I."/>
            <person name="Morshed G."/>
            <person name="Roy S."/>
            <person name="Uddin K.S."/>
            <person name="Rabeya T."/>
            <person name="Hossain A.S."/>
            <person name="Chowdhury A."/>
            <person name="Snigdha A.R."/>
            <person name="Mortoza M.S."/>
            <person name="Matin S.A."/>
            <person name="Hoque S.M.E."/>
            <person name="Islam M.K."/>
            <person name="Roy D.K."/>
            <person name="Haider R."/>
            <person name="Moosa M.M."/>
            <person name="Elias S.M."/>
            <person name="Hasan A.M."/>
            <person name="Jahan S."/>
            <person name="Shafiuddin M."/>
            <person name="Mahmood N."/>
            <person name="Shommy N.S."/>
        </authorList>
    </citation>
    <scope>NUCLEOTIDE SEQUENCE [LARGE SCALE GENOMIC DNA]</scope>
    <source>
        <strain evidence="3">cv. O-4</strain>
    </source>
</reference>
<proteinExistence type="predicted"/>
<dbReference type="EMBL" id="AWUE01020097">
    <property type="protein sequence ID" value="OMO69946.1"/>
    <property type="molecule type" value="Genomic_DNA"/>
</dbReference>
<keyword evidence="2" id="KW-0547">Nucleotide-binding</keyword>
<keyword evidence="2" id="KW-0347">Helicase</keyword>
<gene>
    <name evidence="2" type="ORF">COLO4_28849</name>
</gene>
<sequence>MLFDNVRRMKDEINQLRRNAVEQISDEIIEENSILKSEVAALRLQLDQASEAVS</sequence>
<comment type="caution">
    <text evidence="2">The sequence shown here is derived from an EMBL/GenBank/DDBJ whole genome shotgun (WGS) entry which is preliminary data.</text>
</comment>
<protein>
    <submittedName>
        <fullName evidence="2">Helicase-like protein</fullName>
    </submittedName>
</protein>
<evidence type="ECO:0000313" key="2">
    <source>
        <dbReference type="EMBL" id="OMO69946.1"/>
    </source>
</evidence>
<name>A0A1R3HHT8_9ROSI</name>
<dbReference type="Proteomes" id="UP000187203">
    <property type="component" value="Unassembled WGS sequence"/>
</dbReference>